<keyword evidence="4" id="KW-0238">DNA-binding</keyword>
<keyword evidence="5" id="KW-0804">Transcription</keyword>
<dbReference type="Proteomes" id="UP000630097">
    <property type="component" value="Unassembled WGS sequence"/>
</dbReference>
<dbReference type="CDD" id="cd07377">
    <property type="entry name" value="WHTH_GntR"/>
    <property type="match status" value="1"/>
</dbReference>
<accession>A0A8J3LUJ5</accession>
<evidence type="ECO:0000256" key="2">
    <source>
        <dbReference type="ARBA" id="ARBA00022898"/>
    </source>
</evidence>
<dbReference type="EMBL" id="BONV01000003">
    <property type="protein sequence ID" value="GIG78074.1"/>
    <property type="molecule type" value="Genomic_DNA"/>
</dbReference>
<dbReference type="PROSITE" id="PS50949">
    <property type="entry name" value="HTH_GNTR"/>
    <property type="match status" value="1"/>
</dbReference>
<dbReference type="Gene3D" id="1.10.10.10">
    <property type="entry name" value="Winged helix-like DNA-binding domain superfamily/Winged helix DNA-binding domain"/>
    <property type="match status" value="1"/>
</dbReference>
<feature type="domain" description="HTH gntR-type" evidence="7">
    <location>
        <begin position="17"/>
        <end position="85"/>
    </location>
</feature>
<dbReference type="SUPFAM" id="SSF46785">
    <property type="entry name" value="Winged helix' DNA-binding domain"/>
    <property type="match status" value="1"/>
</dbReference>
<organism evidence="8 9">
    <name type="scientific">Planotetraspora kaengkrachanensis</name>
    <dbReference type="NCBI Taxonomy" id="575193"/>
    <lineage>
        <taxon>Bacteria</taxon>
        <taxon>Bacillati</taxon>
        <taxon>Actinomycetota</taxon>
        <taxon>Actinomycetes</taxon>
        <taxon>Streptosporangiales</taxon>
        <taxon>Streptosporangiaceae</taxon>
        <taxon>Planotetraspora</taxon>
    </lineage>
</organism>
<comment type="caution">
    <text evidence="8">The sequence shown here is derived from an EMBL/GenBank/DDBJ whole genome shotgun (WGS) entry which is preliminary data.</text>
</comment>
<dbReference type="AlphaFoldDB" id="A0A8J3LUJ5"/>
<dbReference type="SMART" id="SM00345">
    <property type="entry name" value="HTH_GNTR"/>
    <property type="match status" value="1"/>
</dbReference>
<dbReference type="Gene3D" id="3.40.640.10">
    <property type="entry name" value="Type I PLP-dependent aspartate aminotransferase-like (Major domain)"/>
    <property type="match status" value="1"/>
</dbReference>
<dbReference type="RefSeq" id="WP_203881570.1">
    <property type="nucleotide sequence ID" value="NZ_BAABHH010000003.1"/>
</dbReference>
<dbReference type="PANTHER" id="PTHR46577">
    <property type="entry name" value="HTH-TYPE TRANSCRIPTIONAL REGULATORY PROTEIN GABR"/>
    <property type="match status" value="1"/>
</dbReference>
<sequence>MRTDVDLPLVVDRAAPLPLVVQIGDQLREAMRSGALKPGERLPSSRALAALLGVSRTVVADAFQQLYAEGWLDGRHGSGTYVAASGDGLGRAATGRRRGGGERPEDDPVMLAPRGVTAGIIDLRPGRPWVSGYDEAAWRRAWRSAGELAPSGWPDPYGHAELRELLADHLRRARAVPTGPGNVMVTRGTGNGLDLIAATIIRPGARAGVEEPGYRVARNVFAARGAEIVPCPVDGQGVIVEELPDDLEVLYTTPAHQYPVGGRLSIPRRERLLAWARRTGAVVVEDDYDAEFRYDVAPLPALHGMDPDRVVLLGTLSKSLSPDVGLGWLVASEGLLAAVARRRDELGDRTPGPVQKAVATLLERGDLDRHLRRMRLEYARRRAAIVEALGPLVQGDTAGLHVMIELPEPVVPDLVRRAEERGVLLDTTGRHHHGPPRVHGLVLGYGYASLADVKRGCAVIRDLL</sequence>
<dbReference type="InterPro" id="IPR015421">
    <property type="entry name" value="PyrdxlP-dep_Trfase_major"/>
</dbReference>
<dbReference type="GO" id="GO:0030170">
    <property type="term" value="F:pyridoxal phosphate binding"/>
    <property type="evidence" value="ECO:0007669"/>
    <property type="project" value="InterPro"/>
</dbReference>
<dbReference type="GO" id="GO:0003677">
    <property type="term" value="F:DNA binding"/>
    <property type="evidence" value="ECO:0007669"/>
    <property type="project" value="UniProtKB-KW"/>
</dbReference>
<comment type="similarity">
    <text evidence="1">In the C-terminal section; belongs to the class-I pyridoxal-phosphate-dependent aminotransferase family.</text>
</comment>
<dbReference type="InterPro" id="IPR036388">
    <property type="entry name" value="WH-like_DNA-bd_sf"/>
</dbReference>
<dbReference type="Pfam" id="PF00155">
    <property type="entry name" value="Aminotran_1_2"/>
    <property type="match status" value="1"/>
</dbReference>
<keyword evidence="9" id="KW-1185">Reference proteome</keyword>
<feature type="region of interest" description="Disordered" evidence="6">
    <location>
        <begin position="87"/>
        <end position="110"/>
    </location>
</feature>
<dbReference type="GO" id="GO:0003700">
    <property type="term" value="F:DNA-binding transcription factor activity"/>
    <property type="evidence" value="ECO:0007669"/>
    <property type="project" value="InterPro"/>
</dbReference>
<proteinExistence type="inferred from homology"/>
<dbReference type="Pfam" id="PF00392">
    <property type="entry name" value="GntR"/>
    <property type="match status" value="1"/>
</dbReference>
<dbReference type="InterPro" id="IPR051446">
    <property type="entry name" value="HTH_trans_reg/aminotransferase"/>
</dbReference>
<evidence type="ECO:0000256" key="3">
    <source>
        <dbReference type="ARBA" id="ARBA00023015"/>
    </source>
</evidence>
<dbReference type="InterPro" id="IPR000524">
    <property type="entry name" value="Tscrpt_reg_HTH_GntR"/>
</dbReference>
<evidence type="ECO:0000256" key="4">
    <source>
        <dbReference type="ARBA" id="ARBA00023125"/>
    </source>
</evidence>
<dbReference type="PRINTS" id="PR00035">
    <property type="entry name" value="HTHGNTR"/>
</dbReference>
<keyword evidence="2" id="KW-0663">Pyridoxal phosphate</keyword>
<dbReference type="InterPro" id="IPR015424">
    <property type="entry name" value="PyrdxlP-dep_Trfase"/>
</dbReference>
<keyword evidence="3" id="KW-0805">Transcription regulation</keyword>
<dbReference type="SUPFAM" id="SSF53383">
    <property type="entry name" value="PLP-dependent transferases"/>
    <property type="match status" value="1"/>
</dbReference>
<evidence type="ECO:0000256" key="5">
    <source>
        <dbReference type="ARBA" id="ARBA00023163"/>
    </source>
</evidence>
<dbReference type="PANTHER" id="PTHR46577:SF1">
    <property type="entry name" value="HTH-TYPE TRANSCRIPTIONAL REGULATORY PROTEIN GABR"/>
    <property type="match status" value="1"/>
</dbReference>
<protein>
    <submittedName>
        <fullName evidence="8">GntR family transcriptional regulator</fullName>
    </submittedName>
</protein>
<name>A0A8J3LUJ5_9ACTN</name>
<dbReference type="InterPro" id="IPR036390">
    <property type="entry name" value="WH_DNA-bd_sf"/>
</dbReference>
<evidence type="ECO:0000259" key="7">
    <source>
        <dbReference type="PROSITE" id="PS50949"/>
    </source>
</evidence>
<gene>
    <name evidence="8" type="ORF">Pka01_12010</name>
</gene>
<dbReference type="InterPro" id="IPR004839">
    <property type="entry name" value="Aminotransferase_I/II_large"/>
</dbReference>
<evidence type="ECO:0000313" key="9">
    <source>
        <dbReference type="Proteomes" id="UP000630097"/>
    </source>
</evidence>
<evidence type="ECO:0000313" key="8">
    <source>
        <dbReference type="EMBL" id="GIG78074.1"/>
    </source>
</evidence>
<evidence type="ECO:0000256" key="1">
    <source>
        <dbReference type="ARBA" id="ARBA00005384"/>
    </source>
</evidence>
<evidence type="ECO:0000256" key="6">
    <source>
        <dbReference type="SAM" id="MobiDB-lite"/>
    </source>
</evidence>
<reference evidence="8 9" key="1">
    <citation type="submission" date="2021-01" db="EMBL/GenBank/DDBJ databases">
        <title>Whole genome shotgun sequence of Planotetraspora kaengkrachanensis NBRC 104272.</title>
        <authorList>
            <person name="Komaki H."/>
            <person name="Tamura T."/>
        </authorList>
    </citation>
    <scope>NUCLEOTIDE SEQUENCE [LARGE SCALE GENOMIC DNA]</scope>
    <source>
        <strain evidence="8 9">NBRC 104272</strain>
    </source>
</reference>
<dbReference type="CDD" id="cd00609">
    <property type="entry name" value="AAT_like"/>
    <property type="match status" value="1"/>
</dbReference>